<dbReference type="EMBL" id="CP086239">
    <property type="protein sequence ID" value="WAG62711.1"/>
    <property type="molecule type" value="Genomic_DNA"/>
</dbReference>
<organism evidence="1 2">
    <name type="scientific">Clostridium estertheticum</name>
    <dbReference type="NCBI Taxonomy" id="238834"/>
    <lineage>
        <taxon>Bacteria</taxon>
        <taxon>Bacillati</taxon>
        <taxon>Bacillota</taxon>
        <taxon>Clostridia</taxon>
        <taxon>Eubacteriales</taxon>
        <taxon>Clostridiaceae</taxon>
        <taxon>Clostridium</taxon>
    </lineage>
</organism>
<dbReference type="RefSeq" id="WP_216125967.1">
    <property type="nucleotide sequence ID" value="NZ_CP086239.1"/>
</dbReference>
<evidence type="ECO:0000313" key="1">
    <source>
        <dbReference type="EMBL" id="WAG62711.1"/>
    </source>
</evidence>
<sequence>MKKLLKIKKLKLIFIVIIIIGAFNASCITPKGALRTYLFISGHPFIACITPINDDVLHNKIDSKYLQTENAHCYELVIVPREKATGGYLQNYIVRKKGIFYFAKYYGEA</sequence>
<gene>
    <name evidence="1" type="ORF">LL038_10965</name>
</gene>
<accession>A0AA47EMQ7</accession>
<reference evidence="1" key="1">
    <citation type="submission" date="2021-11" db="EMBL/GenBank/DDBJ databases">
        <title>Clostridia strains as spoilage organisms.</title>
        <authorList>
            <person name="Wambui J."/>
            <person name="Stevens M.J.A."/>
            <person name="Stephan R."/>
        </authorList>
    </citation>
    <scope>NUCLEOTIDE SEQUENCE</scope>
    <source>
        <strain evidence="1">CF009</strain>
    </source>
</reference>
<dbReference type="AlphaFoldDB" id="A0AA47EMQ7"/>
<protein>
    <submittedName>
        <fullName evidence="1">Uncharacterized protein</fullName>
    </submittedName>
</protein>
<proteinExistence type="predicted"/>
<evidence type="ECO:0000313" key="2">
    <source>
        <dbReference type="Proteomes" id="UP001164733"/>
    </source>
</evidence>
<name>A0AA47EMQ7_9CLOT</name>
<dbReference type="Proteomes" id="UP001164733">
    <property type="component" value="Chromosome"/>
</dbReference>